<evidence type="ECO:0000259" key="3">
    <source>
        <dbReference type="SMART" id="SM01208"/>
    </source>
</evidence>
<dbReference type="InterPro" id="IPR011098">
    <property type="entry name" value="G5_dom"/>
</dbReference>
<feature type="domain" description="G5" evidence="3">
    <location>
        <begin position="192"/>
        <end position="268"/>
    </location>
</feature>
<evidence type="ECO:0000313" key="4">
    <source>
        <dbReference type="EMBL" id="CAB1128643.1"/>
    </source>
</evidence>
<name>A0A6F8ZG49_9FIRM</name>
<keyword evidence="5" id="KW-1185">Reference proteome</keyword>
<reference evidence="4 5" key="1">
    <citation type="submission" date="2020-02" db="EMBL/GenBank/DDBJ databases">
        <authorList>
            <person name="Hogendoorn C."/>
        </authorList>
    </citation>
    <scope>NUCLEOTIDE SEQUENCE [LARGE SCALE GENOMIC DNA]</scope>
    <source>
        <strain evidence="4">R501</strain>
    </source>
</reference>
<keyword evidence="1 2" id="KW-0732">Signal</keyword>
<dbReference type="Gene3D" id="2.20.230.10">
    <property type="entry name" value="Resuscitation-promoting factor rpfb"/>
    <property type="match status" value="1"/>
</dbReference>
<evidence type="ECO:0000256" key="1">
    <source>
        <dbReference type="ARBA" id="ARBA00022729"/>
    </source>
</evidence>
<organism evidence="4 5">
    <name type="scientific">Candidatus Hydrogenisulfobacillus filiaventi</name>
    <dbReference type="NCBI Taxonomy" id="2707344"/>
    <lineage>
        <taxon>Bacteria</taxon>
        <taxon>Bacillati</taxon>
        <taxon>Bacillota</taxon>
        <taxon>Clostridia</taxon>
        <taxon>Eubacteriales</taxon>
        <taxon>Clostridiales Family XVII. Incertae Sedis</taxon>
        <taxon>Candidatus Hydrogenisulfobacillus</taxon>
    </lineage>
</organism>
<protein>
    <submittedName>
        <fullName evidence="4">Vanomycin resistance protein VanB</fullName>
    </submittedName>
</protein>
<dbReference type="PANTHER" id="PTHR35788:SF1">
    <property type="entry name" value="EXPORTED PROTEIN"/>
    <property type="match status" value="1"/>
</dbReference>
<dbReference type="InterPro" id="IPR052913">
    <property type="entry name" value="Glycopeptide_resist_protein"/>
</dbReference>
<dbReference type="SMART" id="SM01208">
    <property type="entry name" value="G5"/>
    <property type="match status" value="1"/>
</dbReference>
<dbReference type="EMBL" id="LR778114">
    <property type="protein sequence ID" value="CAB1128643.1"/>
    <property type="molecule type" value="Genomic_DNA"/>
</dbReference>
<gene>
    <name evidence="4" type="ORF">R50_1137</name>
</gene>
<dbReference type="Pfam" id="PF04294">
    <property type="entry name" value="VanW"/>
    <property type="match status" value="1"/>
</dbReference>
<feature type="chain" id="PRO_5026024629" evidence="2">
    <location>
        <begin position="24"/>
        <end position="268"/>
    </location>
</feature>
<feature type="signal peptide" evidence="2">
    <location>
        <begin position="1"/>
        <end position="23"/>
    </location>
</feature>
<accession>A0A6F8ZG49</accession>
<dbReference type="InterPro" id="IPR007391">
    <property type="entry name" value="Vancomycin_resist_VanW"/>
</dbReference>
<evidence type="ECO:0000313" key="5">
    <source>
        <dbReference type="Proteomes" id="UP000503399"/>
    </source>
</evidence>
<evidence type="ECO:0000256" key="2">
    <source>
        <dbReference type="SAM" id="SignalP"/>
    </source>
</evidence>
<dbReference type="PANTHER" id="PTHR35788">
    <property type="entry name" value="EXPORTED PROTEIN-RELATED"/>
    <property type="match status" value="1"/>
</dbReference>
<proteinExistence type="predicted"/>
<dbReference type="Pfam" id="PF07501">
    <property type="entry name" value="G5"/>
    <property type="match status" value="1"/>
</dbReference>
<sequence>MQRMRATAGLLAAAVLGMGAAPAPVVVPPPGQAQAQMLKLPYLMASRTTTYYHAIPSQARNIELLAQRLNGTVVEPGQVFNYYAVVGPYTAANGYGEGRMFVGCNIVPSIGGGVCQGASTLYSAILRTGLPVVERHHHSLTVPYLPPGEDATVAGDYLNFRFRNNLRGPVLIGASAGNRHLTVAIWGPVQPPPIEVRHKVLKTFPYTTTRRVNPALKPGEERVIFPGQEGVTVESWLEIREPQGVVRRPLGIDHYRPSPRVVEVGPSA</sequence>
<dbReference type="KEGG" id="hfv:R50_1137"/>
<dbReference type="Proteomes" id="UP000503399">
    <property type="component" value="Chromosome"/>
</dbReference>
<dbReference type="AlphaFoldDB" id="A0A6F8ZG49"/>